<evidence type="ECO:0000313" key="1">
    <source>
        <dbReference type="EMBL" id="MPM08750.1"/>
    </source>
</evidence>
<protein>
    <submittedName>
        <fullName evidence="1">Uncharacterized protein</fullName>
    </submittedName>
</protein>
<sequence>MIKFSFVVFSFNGFTLNFKLTDTTFKFIKFFRNRIYFKAKFAGGFVNKVYGLVRKKTVGDITVRQFNCSQNGFVLDPDLMMGFVAFFQSTQNADRIGRRRLINHDNLKTPFKSFVFFEIFLVFLECGCTYGTQLAPRQCRFQNIGRIHGALICPCSNQSMNFVNKEDYLTVAVNHFLDHAFQPLFKFTLKFCASNKRAHIKRVNYFVFKIFRNITFDDPVCKTFSYGCFTDTRFTDKDRVVFCTAGKDLQQTSDFFITTDDRIKFPFQSKIVQIARIPVQGIVLAFGPGTRHFAAFSQIGDSSFQIFFGHAGVFQNTFSHAIAFNQTEKDMFQTHKLIAQFLLFGHCLQNGF</sequence>
<organism evidence="1">
    <name type="scientific">bioreactor metagenome</name>
    <dbReference type="NCBI Taxonomy" id="1076179"/>
    <lineage>
        <taxon>unclassified sequences</taxon>
        <taxon>metagenomes</taxon>
        <taxon>ecological metagenomes</taxon>
    </lineage>
</organism>
<gene>
    <name evidence="1" type="ORF">SDC9_55064</name>
</gene>
<comment type="caution">
    <text evidence="1">The sequence shown here is derived from an EMBL/GenBank/DDBJ whole genome shotgun (WGS) entry which is preliminary data.</text>
</comment>
<dbReference type="AlphaFoldDB" id="A0A644WXX0"/>
<dbReference type="EMBL" id="VSSQ01001485">
    <property type="protein sequence ID" value="MPM08750.1"/>
    <property type="molecule type" value="Genomic_DNA"/>
</dbReference>
<reference evidence="1" key="1">
    <citation type="submission" date="2019-08" db="EMBL/GenBank/DDBJ databases">
        <authorList>
            <person name="Kucharzyk K."/>
            <person name="Murdoch R.W."/>
            <person name="Higgins S."/>
            <person name="Loffler F."/>
        </authorList>
    </citation>
    <scope>NUCLEOTIDE SEQUENCE</scope>
</reference>
<proteinExistence type="predicted"/>
<accession>A0A644WXX0</accession>
<name>A0A644WXX0_9ZZZZ</name>
<dbReference type="AntiFam" id="ANF00007">
    <property type="entry name" value="Shadow ORF (opposite clpB)"/>
</dbReference>